<sequence>MWYNGALRSINAFPLVFEHHLQPRFFPKFDLKVEGEALLRLWGEKPEEFIAAKLEDKKRYDQRVRDIFAAARQKKAASVLNRDLGL</sequence>
<comment type="caution">
    <text evidence="1">The sequence shown here is derived from an EMBL/GenBank/DDBJ whole genome shotgun (WGS) entry which is preliminary data.</text>
</comment>
<name>A0AAN7YC11_9PEZI</name>
<dbReference type="EMBL" id="JAVRRL010000113">
    <property type="protein sequence ID" value="KAK5107624.1"/>
    <property type="molecule type" value="Genomic_DNA"/>
</dbReference>
<evidence type="ECO:0000313" key="2">
    <source>
        <dbReference type="Proteomes" id="UP001310890"/>
    </source>
</evidence>
<dbReference type="Proteomes" id="UP001310890">
    <property type="component" value="Unassembled WGS sequence"/>
</dbReference>
<reference evidence="1" key="1">
    <citation type="submission" date="2023-08" db="EMBL/GenBank/DDBJ databases">
        <title>Black Yeasts Isolated from many extreme environments.</title>
        <authorList>
            <person name="Coleine C."/>
            <person name="Stajich J.E."/>
            <person name="Selbmann L."/>
        </authorList>
    </citation>
    <scope>NUCLEOTIDE SEQUENCE</scope>
    <source>
        <strain evidence="1">CCFEE 5401</strain>
    </source>
</reference>
<proteinExistence type="predicted"/>
<gene>
    <name evidence="1" type="ORF">LTR62_000959</name>
</gene>
<accession>A0AAN7YC11</accession>
<organism evidence="1 2">
    <name type="scientific">Meristemomyces frigidus</name>
    <dbReference type="NCBI Taxonomy" id="1508187"/>
    <lineage>
        <taxon>Eukaryota</taxon>
        <taxon>Fungi</taxon>
        <taxon>Dikarya</taxon>
        <taxon>Ascomycota</taxon>
        <taxon>Pezizomycotina</taxon>
        <taxon>Dothideomycetes</taxon>
        <taxon>Dothideomycetidae</taxon>
        <taxon>Mycosphaerellales</taxon>
        <taxon>Teratosphaeriaceae</taxon>
        <taxon>Meristemomyces</taxon>
    </lineage>
</organism>
<protein>
    <submittedName>
        <fullName evidence="1">Uncharacterized protein</fullName>
    </submittedName>
</protein>
<dbReference type="AlphaFoldDB" id="A0AAN7YC11"/>
<evidence type="ECO:0000313" key="1">
    <source>
        <dbReference type="EMBL" id="KAK5107624.1"/>
    </source>
</evidence>